<dbReference type="EMBL" id="GBRH01192724">
    <property type="protein sequence ID" value="JAE05172.1"/>
    <property type="molecule type" value="Transcribed_RNA"/>
</dbReference>
<organism evidence="1">
    <name type="scientific">Arundo donax</name>
    <name type="common">Giant reed</name>
    <name type="synonym">Donax arundinaceus</name>
    <dbReference type="NCBI Taxonomy" id="35708"/>
    <lineage>
        <taxon>Eukaryota</taxon>
        <taxon>Viridiplantae</taxon>
        <taxon>Streptophyta</taxon>
        <taxon>Embryophyta</taxon>
        <taxon>Tracheophyta</taxon>
        <taxon>Spermatophyta</taxon>
        <taxon>Magnoliopsida</taxon>
        <taxon>Liliopsida</taxon>
        <taxon>Poales</taxon>
        <taxon>Poaceae</taxon>
        <taxon>PACMAD clade</taxon>
        <taxon>Arundinoideae</taxon>
        <taxon>Arundineae</taxon>
        <taxon>Arundo</taxon>
    </lineage>
</organism>
<dbReference type="AlphaFoldDB" id="A0A0A9EYM6"/>
<name>A0A0A9EYM6_ARUDO</name>
<evidence type="ECO:0000313" key="1">
    <source>
        <dbReference type="EMBL" id="JAE05172.1"/>
    </source>
</evidence>
<protein>
    <submittedName>
        <fullName evidence="1">Uncharacterized protein</fullName>
    </submittedName>
</protein>
<reference evidence="1" key="2">
    <citation type="journal article" date="2015" name="Data Brief">
        <title>Shoot transcriptome of the giant reed, Arundo donax.</title>
        <authorList>
            <person name="Barrero R.A."/>
            <person name="Guerrero F.D."/>
            <person name="Moolhuijzen P."/>
            <person name="Goolsby J.A."/>
            <person name="Tidwell J."/>
            <person name="Bellgard S.E."/>
            <person name="Bellgard M.I."/>
        </authorList>
    </citation>
    <scope>NUCLEOTIDE SEQUENCE</scope>
    <source>
        <tissue evidence="1">Shoot tissue taken approximately 20 cm above the soil surface</tissue>
    </source>
</reference>
<accession>A0A0A9EYM6</accession>
<proteinExistence type="predicted"/>
<reference evidence="1" key="1">
    <citation type="submission" date="2014-09" db="EMBL/GenBank/DDBJ databases">
        <authorList>
            <person name="Magalhaes I.L.F."/>
            <person name="Oliveira U."/>
            <person name="Santos F.R."/>
            <person name="Vidigal T.H.D.A."/>
            <person name="Brescovit A.D."/>
            <person name="Santos A.J."/>
        </authorList>
    </citation>
    <scope>NUCLEOTIDE SEQUENCE</scope>
    <source>
        <tissue evidence="1">Shoot tissue taken approximately 20 cm above the soil surface</tissue>
    </source>
</reference>
<sequence>MLWAFWVVPNSSFVVYILFEMRRNNTWVLYSRDALEENSEIGVYISIVPRLGQSYGVSSVEVSGQQEVQNVREGIFGVDNKIIPVAFTMVESENNDSWMWFLTLVRTRVVGNRERVCIISYRNKGLLHVLDVLHDSTNNLIAWPDVEIK</sequence>